<evidence type="ECO:0000256" key="3">
    <source>
        <dbReference type="ARBA" id="ARBA00022900"/>
    </source>
</evidence>
<dbReference type="PANTHER" id="PTHR33832:SF28">
    <property type="entry name" value="PROTEINASE INHIBITOR TYPE-2 CEVI57"/>
    <property type="match status" value="1"/>
</dbReference>
<dbReference type="PANTHER" id="PTHR33832">
    <property type="entry name" value="SERINE-TYPE ENDOPEPTIDASE INHIBITOR"/>
    <property type="match status" value="1"/>
</dbReference>
<proteinExistence type="inferred from homology"/>
<comment type="similarity">
    <text evidence="1">Belongs to the protease inhibitor I20 (potato type II proteinase inhibitor) family.</text>
</comment>
<dbReference type="SUPFAM" id="SSF100897">
    <property type="entry name" value="Plant proteinase inhibitors"/>
    <property type="match status" value="2"/>
</dbReference>
<dbReference type="Gene3D" id="3.30.60.30">
    <property type="match status" value="3"/>
</dbReference>
<accession>A0AAN8U3C3</accession>
<dbReference type="EMBL" id="JBANQN010000003">
    <property type="protein sequence ID" value="KAK6794942.1"/>
    <property type="molecule type" value="Genomic_DNA"/>
</dbReference>
<evidence type="ECO:0000313" key="6">
    <source>
        <dbReference type="Proteomes" id="UP001371456"/>
    </source>
</evidence>
<dbReference type="InterPro" id="IPR003465">
    <property type="entry name" value="Prot_inh_I20"/>
</dbReference>
<comment type="caution">
    <text evidence="5">The sequence shown here is derived from an EMBL/GenBank/DDBJ whole genome shotgun (WGS) entry which is preliminary data.</text>
</comment>
<dbReference type="Pfam" id="PF02428">
    <property type="entry name" value="Prot_inhib_II"/>
    <property type="match status" value="3"/>
</dbReference>
<keyword evidence="6" id="KW-1185">Reference proteome</keyword>
<dbReference type="InterPro" id="IPR051391">
    <property type="entry name" value="Protease_inhibitor_I20"/>
</dbReference>
<dbReference type="Proteomes" id="UP001371456">
    <property type="component" value="Unassembled WGS sequence"/>
</dbReference>
<evidence type="ECO:0000256" key="2">
    <source>
        <dbReference type="ARBA" id="ARBA00022690"/>
    </source>
</evidence>
<sequence length="187" mass="20395">MFQLISATELDDGTMFCTMECGKFSYAICPRSEGSSRNSICTNCCAGYKGCNYYSANGTFICEGKSDPRKQNICPKNCDSKIAYSKCPLSEGNRVIENIECTSCCTGYKGCYYFGLDGKFVCEGKRSEPKICTQHCDPKVAYMICPSSGSTKLLTQICVNCCTAKAGCKLYSHDGSLLCTGEPKNHL</sequence>
<protein>
    <recommendedName>
        <fullName evidence="7">Proteinase inhibitor type-2 CEVI57</fullName>
    </recommendedName>
</protein>
<name>A0AAN8U3C3_SOLBU</name>
<reference evidence="5 6" key="1">
    <citation type="submission" date="2024-02" db="EMBL/GenBank/DDBJ databases">
        <title>de novo genome assembly of Solanum bulbocastanum strain 11H21.</title>
        <authorList>
            <person name="Hosaka A.J."/>
        </authorList>
    </citation>
    <scope>NUCLEOTIDE SEQUENCE [LARGE SCALE GENOMIC DNA]</scope>
    <source>
        <tissue evidence="5">Young leaves</tissue>
    </source>
</reference>
<gene>
    <name evidence="5" type="ORF">RDI58_008395</name>
</gene>
<dbReference type="GO" id="GO:0004867">
    <property type="term" value="F:serine-type endopeptidase inhibitor activity"/>
    <property type="evidence" value="ECO:0007669"/>
    <property type="project" value="UniProtKB-KW"/>
</dbReference>
<organism evidence="5 6">
    <name type="scientific">Solanum bulbocastanum</name>
    <name type="common">Wild potato</name>
    <dbReference type="NCBI Taxonomy" id="147425"/>
    <lineage>
        <taxon>Eukaryota</taxon>
        <taxon>Viridiplantae</taxon>
        <taxon>Streptophyta</taxon>
        <taxon>Embryophyta</taxon>
        <taxon>Tracheophyta</taxon>
        <taxon>Spermatophyta</taxon>
        <taxon>Magnoliopsida</taxon>
        <taxon>eudicotyledons</taxon>
        <taxon>Gunneridae</taxon>
        <taxon>Pentapetalae</taxon>
        <taxon>asterids</taxon>
        <taxon>lamiids</taxon>
        <taxon>Solanales</taxon>
        <taxon>Solanaceae</taxon>
        <taxon>Solanoideae</taxon>
        <taxon>Solaneae</taxon>
        <taxon>Solanum</taxon>
    </lineage>
</organism>
<keyword evidence="2" id="KW-0646">Protease inhibitor</keyword>
<dbReference type="AlphaFoldDB" id="A0AAN8U3C3"/>
<evidence type="ECO:0000256" key="1">
    <source>
        <dbReference type="ARBA" id="ARBA00007766"/>
    </source>
</evidence>
<evidence type="ECO:0000256" key="4">
    <source>
        <dbReference type="ARBA" id="ARBA00023157"/>
    </source>
</evidence>
<evidence type="ECO:0008006" key="7">
    <source>
        <dbReference type="Google" id="ProtNLM"/>
    </source>
</evidence>
<keyword evidence="4" id="KW-1015">Disulfide bond</keyword>
<keyword evidence="3" id="KW-0722">Serine protease inhibitor</keyword>
<evidence type="ECO:0000313" key="5">
    <source>
        <dbReference type="EMBL" id="KAK6794942.1"/>
    </source>
</evidence>